<name>A0A9J6ZA57_9BACL</name>
<comment type="function">
    <text evidence="3">Nucleoside triphosphate pyrophosphatase that hydrolyzes dTTP and UTP. May have a dual role in cell division arrest and in preventing the incorporation of modified nucleotides into cellular nucleic acids.</text>
</comment>
<dbReference type="SUPFAM" id="SSF52972">
    <property type="entry name" value="ITPase-like"/>
    <property type="match status" value="1"/>
</dbReference>
<comment type="subcellular location">
    <subcellularLocation>
        <location evidence="3">Cytoplasm</location>
    </subcellularLocation>
</comment>
<evidence type="ECO:0000256" key="3">
    <source>
        <dbReference type="HAMAP-Rule" id="MF_00528"/>
    </source>
</evidence>
<evidence type="ECO:0000313" key="4">
    <source>
        <dbReference type="EMBL" id="URN92895.1"/>
    </source>
</evidence>
<dbReference type="Pfam" id="PF02545">
    <property type="entry name" value="Maf"/>
    <property type="match status" value="1"/>
</dbReference>
<keyword evidence="3" id="KW-0963">Cytoplasm</keyword>
<dbReference type="InterPro" id="IPR003697">
    <property type="entry name" value="Maf-like"/>
</dbReference>
<evidence type="ECO:0000313" key="5">
    <source>
        <dbReference type="Proteomes" id="UP001056756"/>
    </source>
</evidence>
<dbReference type="CDD" id="cd00555">
    <property type="entry name" value="Maf"/>
    <property type="match status" value="1"/>
</dbReference>
<comment type="catalytic activity">
    <reaction evidence="3">
        <text>dTTP + H2O = dTMP + diphosphate + H(+)</text>
        <dbReference type="Rhea" id="RHEA:28534"/>
        <dbReference type="ChEBI" id="CHEBI:15377"/>
        <dbReference type="ChEBI" id="CHEBI:15378"/>
        <dbReference type="ChEBI" id="CHEBI:33019"/>
        <dbReference type="ChEBI" id="CHEBI:37568"/>
        <dbReference type="ChEBI" id="CHEBI:63528"/>
        <dbReference type="EC" id="3.6.1.9"/>
    </reaction>
</comment>
<feature type="site" description="Important for substrate specificity" evidence="3">
    <location>
        <position position="24"/>
    </location>
</feature>
<dbReference type="GO" id="GO:0009117">
    <property type="term" value="P:nucleotide metabolic process"/>
    <property type="evidence" value="ECO:0007669"/>
    <property type="project" value="UniProtKB-KW"/>
</dbReference>
<dbReference type="EC" id="3.6.1.9" evidence="3"/>
<comment type="similarity">
    <text evidence="3">Belongs to the Maf family. YhdE subfamily.</text>
</comment>
<dbReference type="PANTHER" id="PTHR43213">
    <property type="entry name" value="BIFUNCTIONAL DTTP/UTP PYROPHOSPHATASE/METHYLTRANSFERASE PROTEIN-RELATED"/>
    <property type="match status" value="1"/>
</dbReference>
<dbReference type="PIRSF" id="PIRSF006305">
    <property type="entry name" value="Maf"/>
    <property type="match status" value="1"/>
</dbReference>
<evidence type="ECO:0000256" key="2">
    <source>
        <dbReference type="ARBA" id="ARBA00022801"/>
    </source>
</evidence>
<sequence>MNERIMPYDNKSISRLILASSSPRRKELVATLDLSLPVSVFSLDTDETIQADWSPSETVEQLSLAKATAVRQAILDGEASEISFDENSLILAADTIVLLDNDILGKPSSIEDAVMTLMRMQGREHQVLTGVTLLHTRTGETLVQHRVTNVKMRPLTEKTIRAYVATGESSDKAGSYGIQGKGSILVDSITGCYFNVVGLPISLVAEMLLHFDVMVLQ</sequence>
<proteinExistence type="inferred from homology"/>
<dbReference type="GO" id="GO:0005737">
    <property type="term" value="C:cytoplasm"/>
    <property type="evidence" value="ECO:0007669"/>
    <property type="project" value="UniProtKB-SubCell"/>
</dbReference>
<keyword evidence="2 3" id="KW-0378">Hydrolase</keyword>
<reference evidence="4" key="1">
    <citation type="submission" date="2022-05" db="EMBL/GenBank/DDBJ databases">
        <title>Novel bacterial taxa in a minimal lignocellulolytic consortium and its capacity to transform plastics disclosed by genome-resolved metagenomics.</title>
        <authorList>
            <person name="Rodriguez C.A.D."/>
            <person name="Diaz-Garcia L."/>
            <person name="Herrera K."/>
            <person name="Tarazona N.A."/>
            <person name="Sproer C."/>
            <person name="Overmann J."/>
            <person name="Jimenez D.J."/>
        </authorList>
    </citation>
    <scope>NUCLEOTIDE SEQUENCE</scope>
    <source>
        <strain evidence="4">MAG5</strain>
    </source>
</reference>
<keyword evidence="3" id="KW-0546">Nucleotide metabolism</keyword>
<dbReference type="GO" id="GO:0047429">
    <property type="term" value="F:nucleoside triphosphate diphosphatase activity"/>
    <property type="evidence" value="ECO:0007669"/>
    <property type="project" value="UniProtKB-EC"/>
</dbReference>
<dbReference type="Proteomes" id="UP001056756">
    <property type="component" value="Chromosome"/>
</dbReference>
<dbReference type="HAMAP" id="MF_00528">
    <property type="entry name" value="Maf"/>
    <property type="match status" value="1"/>
</dbReference>
<protein>
    <recommendedName>
        <fullName evidence="3">dTTP/UTP pyrophosphatase</fullName>
        <shortName evidence="3">dTTPase/UTPase</shortName>
        <ecNumber evidence="3">3.6.1.9</ecNumber>
    </recommendedName>
    <alternativeName>
        <fullName evidence="3">Nucleoside triphosphate pyrophosphatase</fullName>
    </alternativeName>
    <alternativeName>
        <fullName evidence="3">Nucleotide pyrophosphatase</fullName>
        <shortName evidence="3">Nucleotide PPase</shortName>
    </alternativeName>
</protein>
<dbReference type="EMBL" id="CP097899">
    <property type="protein sequence ID" value="URN92895.1"/>
    <property type="molecule type" value="Genomic_DNA"/>
</dbReference>
<feature type="site" description="Important for substrate specificity" evidence="3">
    <location>
        <position position="179"/>
    </location>
</feature>
<gene>
    <name evidence="4" type="ORF">NAG76_13695</name>
</gene>
<feature type="site" description="Important for substrate specificity" evidence="3">
    <location>
        <position position="95"/>
    </location>
</feature>
<dbReference type="AlphaFoldDB" id="A0A9J6ZA57"/>
<dbReference type="KEGG" id="plig:NAG76_13695"/>
<dbReference type="NCBIfam" id="TIGR00172">
    <property type="entry name" value="maf"/>
    <property type="match status" value="1"/>
</dbReference>
<feature type="active site" description="Proton acceptor" evidence="3">
    <location>
        <position position="94"/>
    </location>
</feature>
<comment type="catalytic activity">
    <reaction evidence="3">
        <text>UTP + H2O = UMP + diphosphate + H(+)</text>
        <dbReference type="Rhea" id="RHEA:29395"/>
        <dbReference type="ChEBI" id="CHEBI:15377"/>
        <dbReference type="ChEBI" id="CHEBI:15378"/>
        <dbReference type="ChEBI" id="CHEBI:33019"/>
        <dbReference type="ChEBI" id="CHEBI:46398"/>
        <dbReference type="ChEBI" id="CHEBI:57865"/>
        <dbReference type="EC" id="3.6.1.9"/>
    </reaction>
</comment>
<accession>A0A9J6ZA57</accession>
<organism evidence="4 5">
    <name type="scientific">Candidatus Pristimantibacillus lignocellulolyticus</name>
    <dbReference type="NCBI Taxonomy" id="2994561"/>
    <lineage>
        <taxon>Bacteria</taxon>
        <taxon>Bacillati</taxon>
        <taxon>Bacillota</taxon>
        <taxon>Bacilli</taxon>
        <taxon>Bacillales</taxon>
        <taxon>Paenibacillaceae</taxon>
        <taxon>Candidatus Pristimantibacillus</taxon>
    </lineage>
</organism>
<comment type="cofactor">
    <cofactor evidence="1 3">
        <name>a divalent metal cation</name>
        <dbReference type="ChEBI" id="CHEBI:60240"/>
    </cofactor>
</comment>
<dbReference type="InterPro" id="IPR029001">
    <property type="entry name" value="ITPase-like_fam"/>
</dbReference>
<evidence type="ECO:0000256" key="1">
    <source>
        <dbReference type="ARBA" id="ARBA00001968"/>
    </source>
</evidence>
<comment type="caution">
    <text evidence="3">Lacks conserved residue(s) required for the propagation of feature annotation.</text>
</comment>
<dbReference type="PANTHER" id="PTHR43213:SF5">
    <property type="entry name" value="BIFUNCTIONAL DTTP_UTP PYROPHOSPHATASE_METHYLTRANSFERASE PROTEIN-RELATED"/>
    <property type="match status" value="1"/>
</dbReference>
<dbReference type="Gene3D" id="3.90.950.10">
    <property type="match status" value="1"/>
</dbReference>